<proteinExistence type="inferred from homology"/>
<keyword evidence="4" id="KW-0560">Oxidoreductase</keyword>
<dbReference type="PANTHER" id="PTHR33279">
    <property type="entry name" value="SULFUR CARRIER PROTEIN YEDF-RELATED"/>
    <property type="match status" value="1"/>
</dbReference>
<protein>
    <submittedName>
        <fullName evidence="4">TusA-related sulfurtransferase</fullName>
        <ecNumber evidence="4">1.8.7.1</ecNumber>
    </submittedName>
</protein>
<dbReference type="GO" id="GO:0050311">
    <property type="term" value="F:sulfite reductase (ferredoxin) activity"/>
    <property type="evidence" value="ECO:0007669"/>
    <property type="project" value="UniProtKB-EC"/>
</dbReference>
<dbReference type="InterPro" id="IPR001455">
    <property type="entry name" value="TusA-like"/>
</dbReference>
<dbReference type="InterPro" id="IPR036868">
    <property type="entry name" value="TusA-like_sf"/>
</dbReference>
<dbReference type="AlphaFoldDB" id="A0A444JDN4"/>
<comment type="similarity">
    <text evidence="1">Belongs to the sulfur carrier protein TusA family.</text>
</comment>
<evidence type="ECO:0000313" key="5">
    <source>
        <dbReference type="Proteomes" id="UP000288892"/>
    </source>
</evidence>
<gene>
    <name evidence="4" type="ORF">VU01_11865</name>
</gene>
<dbReference type="EC" id="1.8.7.1" evidence="4"/>
<evidence type="ECO:0000313" key="4">
    <source>
        <dbReference type="EMBL" id="RWX51202.1"/>
    </source>
</evidence>
<name>A0A444JDN4_9BACT</name>
<dbReference type="Gene3D" id="3.30.110.40">
    <property type="entry name" value="TusA-like domain"/>
    <property type="match status" value="1"/>
</dbReference>
<evidence type="ECO:0000259" key="3">
    <source>
        <dbReference type="Pfam" id="PF01206"/>
    </source>
</evidence>
<feature type="compositionally biased region" description="Basic and acidic residues" evidence="2">
    <location>
        <begin position="10"/>
        <end position="22"/>
    </location>
</feature>
<feature type="region of interest" description="Disordered" evidence="2">
    <location>
        <begin position="1"/>
        <end position="22"/>
    </location>
</feature>
<reference evidence="4 5" key="1">
    <citation type="submission" date="2017-01" db="EMBL/GenBank/DDBJ databases">
        <title>The cable genome- insights into the physiology and evolution of filamentous bacteria capable of sulfide oxidation via long distance electron transfer.</title>
        <authorList>
            <person name="Schreiber L."/>
            <person name="Bjerg J.T."/>
            <person name="Boggild A."/>
            <person name="Van De Vossenberg J."/>
            <person name="Meysman F."/>
            <person name="Nielsen L.P."/>
            <person name="Schramm A."/>
            <person name="Kjeldsen K.U."/>
        </authorList>
    </citation>
    <scope>NUCLEOTIDE SEQUENCE [LARGE SCALE GENOMIC DNA]</scope>
    <source>
        <strain evidence="4">A5</strain>
    </source>
</reference>
<dbReference type="EMBL" id="MTKS01000186">
    <property type="protein sequence ID" value="RWX51202.1"/>
    <property type="molecule type" value="Genomic_DNA"/>
</dbReference>
<dbReference type="SUPFAM" id="SSF64307">
    <property type="entry name" value="SirA-like"/>
    <property type="match status" value="1"/>
</dbReference>
<dbReference type="CDD" id="cd00291">
    <property type="entry name" value="SirA_YedF_YeeD"/>
    <property type="match status" value="1"/>
</dbReference>
<keyword evidence="5" id="KW-1185">Reference proteome</keyword>
<evidence type="ECO:0000256" key="1">
    <source>
        <dbReference type="ARBA" id="ARBA00008984"/>
    </source>
</evidence>
<dbReference type="PANTHER" id="PTHR33279:SF19">
    <property type="entry name" value="SSL1707 PROTEIN"/>
    <property type="match status" value="1"/>
</dbReference>
<dbReference type="GO" id="GO:0016740">
    <property type="term" value="F:transferase activity"/>
    <property type="evidence" value="ECO:0007669"/>
    <property type="project" value="UniProtKB-KW"/>
</dbReference>
<feature type="domain" description="UPF0033" evidence="3">
    <location>
        <begin position="28"/>
        <end position="94"/>
    </location>
</feature>
<dbReference type="Proteomes" id="UP000288892">
    <property type="component" value="Unassembled WGS sequence"/>
</dbReference>
<dbReference type="Pfam" id="PF01206">
    <property type="entry name" value="TusA"/>
    <property type="match status" value="1"/>
</dbReference>
<organism evidence="4 5">
    <name type="scientific">Candidatus Electrothrix marina</name>
    <dbReference type="NCBI Taxonomy" id="1859130"/>
    <lineage>
        <taxon>Bacteria</taxon>
        <taxon>Pseudomonadati</taxon>
        <taxon>Thermodesulfobacteriota</taxon>
        <taxon>Desulfobulbia</taxon>
        <taxon>Desulfobulbales</taxon>
        <taxon>Desulfobulbaceae</taxon>
        <taxon>Candidatus Electrothrix</taxon>
    </lineage>
</organism>
<evidence type="ECO:0000256" key="2">
    <source>
        <dbReference type="SAM" id="MobiDB-lite"/>
    </source>
</evidence>
<comment type="caution">
    <text evidence="4">The sequence shown here is derived from an EMBL/GenBank/DDBJ whole genome shotgun (WGS) entry which is preliminary data.</text>
</comment>
<accession>A0A444JDN4</accession>
<keyword evidence="4" id="KW-0808">Transferase</keyword>
<sequence length="95" mass="10587">MAIRAANKNCDQHTESTGENWKADRFEDLSGVRCPLNYAKTKMHLSAMDSGQILEIILDAGPPVRNVPGSVQQEGHTVLCRKKLGDQWRVLIQKA</sequence>